<evidence type="ECO:0000313" key="3">
    <source>
        <dbReference type="Proteomes" id="UP001152622"/>
    </source>
</evidence>
<keyword evidence="1" id="KW-0812">Transmembrane</keyword>
<organism evidence="2 3">
    <name type="scientific">Synaphobranchus kaupii</name>
    <name type="common">Kaup's arrowtooth eel</name>
    <dbReference type="NCBI Taxonomy" id="118154"/>
    <lineage>
        <taxon>Eukaryota</taxon>
        <taxon>Metazoa</taxon>
        <taxon>Chordata</taxon>
        <taxon>Craniata</taxon>
        <taxon>Vertebrata</taxon>
        <taxon>Euteleostomi</taxon>
        <taxon>Actinopterygii</taxon>
        <taxon>Neopterygii</taxon>
        <taxon>Teleostei</taxon>
        <taxon>Anguilliformes</taxon>
        <taxon>Synaphobranchidae</taxon>
        <taxon>Synaphobranchus</taxon>
    </lineage>
</organism>
<dbReference type="PANTHER" id="PTHR19446">
    <property type="entry name" value="REVERSE TRANSCRIPTASES"/>
    <property type="match status" value="1"/>
</dbReference>
<proteinExistence type="predicted"/>
<dbReference type="Proteomes" id="UP001152622">
    <property type="component" value="Chromosome 8"/>
</dbReference>
<dbReference type="OrthoDB" id="416119at2759"/>
<keyword evidence="3" id="KW-1185">Reference proteome</keyword>
<keyword evidence="1" id="KW-0472">Membrane</keyword>
<name>A0A9Q1F765_SYNKA</name>
<evidence type="ECO:0008006" key="4">
    <source>
        <dbReference type="Google" id="ProtNLM"/>
    </source>
</evidence>
<keyword evidence="1" id="KW-1133">Transmembrane helix</keyword>
<sequence length="674" mass="76627">MKEGVVSLLFKKGDPEVLGNWRPLTLWGIDYKLIARVLTARLGMAMPHVVNEDQTCGVEGSLRMGRQKDRWFLEGFYRSPLLCLLLACWIFLVLLRFQRCCLRRVFQMLAASSGFVHIFGPKALAASVEAAPVAQSALVSASAPDGSQELFSPLAELILPDLSISSEGAALLTSVDLETPLSWADYLPSEEGWKGRRELCTFREVRHQLQKLYGEWNKGAELNTGEVEQLMLWQRRWCEARAKTFRFKAQKIAFEQDERCSAFFFKSVKVASAKAVIPGLRGEDGVLRTEGRGMLEVATAFYRRLFSEQKVDEGMGDFFLKFLKARVPEAVRAVLELPISLEELTAALKGMKERKVPGRDGIPREFYKEFWHVLGPDFLRVINSVFLSGELSPTMKEGVVSLLFKKGDPEVLGNWRPLTLLGVDYKLIARVLTARLGMAMPHVVHEDQTCGVEGRSVFFNLQLVRDVVSWVQDRGLPLALVSLDQEKAFDRAETMHRHYWHACKWSRRHAECMDPALIVAHRRLYGALRVKMGPVRPTGVARCVWMRLQPKGLGNRLKDLNWLMVLNRLPEVWAEAQVHFTVLQGLTVKGVLLGEGWQRMRFKDWVLVLLVLSLIKKGLWDARCASVRSNVEVGVKGIMGCVRAELRWRFWVEERKWGYHAAKEKWKLVLAGLP</sequence>
<feature type="transmembrane region" description="Helical" evidence="1">
    <location>
        <begin position="76"/>
        <end position="97"/>
    </location>
</feature>
<reference evidence="2" key="1">
    <citation type="journal article" date="2023" name="Science">
        <title>Genome structures resolve the early diversification of teleost fishes.</title>
        <authorList>
            <person name="Parey E."/>
            <person name="Louis A."/>
            <person name="Montfort J."/>
            <person name="Bouchez O."/>
            <person name="Roques C."/>
            <person name="Iampietro C."/>
            <person name="Lluch J."/>
            <person name="Castinel A."/>
            <person name="Donnadieu C."/>
            <person name="Desvignes T."/>
            <person name="Floi Bucao C."/>
            <person name="Jouanno E."/>
            <person name="Wen M."/>
            <person name="Mejri S."/>
            <person name="Dirks R."/>
            <person name="Jansen H."/>
            <person name="Henkel C."/>
            <person name="Chen W.J."/>
            <person name="Zahm M."/>
            <person name="Cabau C."/>
            <person name="Klopp C."/>
            <person name="Thompson A.W."/>
            <person name="Robinson-Rechavi M."/>
            <person name="Braasch I."/>
            <person name="Lecointre G."/>
            <person name="Bobe J."/>
            <person name="Postlethwait J.H."/>
            <person name="Berthelot C."/>
            <person name="Roest Crollius H."/>
            <person name="Guiguen Y."/>
        </authorList>
    </citation>
    <scope>NUCLEOTIDE SEQUENCE</scope>
    <source>
        <strain evidence="2">WJC10195</strain>
    </source>
</reference>
<evidence type="ECO:0000256" key="1">
    <source>
        <dbReference type="SAM" id="Phobius"/>
    </source>
</evidence>
<dbReference type="AlphaFoldDB" id="A0A9Q1F765"/>
<protein>
    <recommendedName>
        <fullName evidence="4">Reverse transcriptase domain-containing protein</fullName>
    </recommendedName>
</protein>
<evidence type="ECO:0000313" key="2">
    <source>
        <dbReference type="EMBL" id="KAJ8352368.1"/>
    </source>
</evidence>
<gene>
    <name evidence="2" type="ORF">SKAU_G00238440</name>
</gene>
<dbReference type="EMBL" id="JAINUF010000008">
    <property type="protein sequence ID" value="KAJ8352368.1"/>
    <property type="molecule type" value="Genomic_DNA"/>
</dbReference>
<accession>A0A9Q1F765</accession>
<comment type="caution">
    <text evidence="2">The sequence shown here is derived from an EMBL/GenBank/DDBJ whole genome shotgun (WGS) entry which is preliminary data.</text>
</comment>